<dbReference type="PANTHER" id="PTHR33507:SF3">
    <property type="entry name" value="INNER MEMBRANE PROTEIN YBBJ"/>
    <property type="match status" value="1"/>
</dbReference>
<organism evidence="2 3">
    <name type="scientific">Vibrio gazogenes DSM 21264 = NBRC 103151</name>
    <dbReference type="NCBI Taxonomy" id="1123492"/>
    <lineage>
        <taxon>Bacteria</taxon>
        <taxon>Pseudomonadati</taxon>
        <taxon>Pseudomonadota</taxon>
        <taxon>Gammaproteobacteria</taxon>
        <taxon>Vibrionales</taxon>
        <taxon>Vibrionaceae</taxon>
        <taxon>Vibrio</taxon>
    </lineage>
</organism>
<feature type="transmembrane region" description="Helical" evidence="1">
    <location>
        <begin position="6"/>
        <end position="25"/>
    </location>
</feature>
<feature type="transmembrane region" description="Helical" evidence="1">
    <location>
        <begin position="32"/>
        <end position="50"/>
    </location>
</feature>
<sequence length="151" mass="16863">MDFIIAHLVQVLAVTGLILLVVEVLVLGASTFVLLLMGIGLLLASLSMYLEWIPTTWQWALVATTFYTLLSGGVLWPVFKRAQKKPQHTSVHSDLIGHSFVLPQDTTPEKPTSYRFSGIEWRLITQEPLTKGTLVEVIHLQVGELFIRAKP</sequence>
<reference evidence="3" key="1">
    <citation type="submission" date="2016-11" db="EMBL/GenBank/DDBJ databases">
        <authorList>
            <person name="Varghese N."/>
            <person name="Submissions S."/>
        </authorList>
    </citation>
    <scope>NUCLEOTIDE SEQUENCE [LARGE SCALE GENOMIC DNA]</scope>
    <source>
        <strain evidence="3">DSM 21264</strain>
    </source>
</reference>
<name>A0A1M4TR00_VIBGA</name>
<keyword evidence="3" id="KW-1185">Reference proteome</keyword>
<dbReference type="PANTHER" id="PTHR33507">
    <property type="entry name" value="INNER MEMBRANE PROTEIN YBBJ"/>
    <property type="match status" value="1"/>
</dbReference>
<dbReference type="InterPro" id="IPR052165">
    <property type="entry name" value="Membrane_assoc_protease"/>
</dbReference>
<evidence type="ECO:0008006" key="4">
    <source>
        <dbReference type="Google" id="ProtNLM"/>
    </source>
</evidence>
<dbReference type="RefSeq" id="WP_072954830.1">
    <property type="nucleotide sequence ID" value="NZ_FQUH01000001.1"/>
</dbReference>
<keyword evidence="1" id="KW-0812">Transmembrane</keyword>
<dbReference type="EMBL" id="FQUH01000001">
    <property type="protein sequence ID" value="SHE46826.1"/>
    <property type="molecule type" value="Genomic_DNA"/>
</dbReference>
<keyword evidence="1" id="KW-1133">Transmembrane helix</keyword>
<dbReference type="Proteomes" id="UP000184159">
    <property type="component" value="Unassembled WGS sequence"/>
</dbReference>
<keyword evidence="1" id="KW-0472">Membrane</keyword>
<accession>A0A1M4TR00</accession>
<protein>
    <recommendedName>
        <fullName evidence="4">NfeD-like C-terminal domain-containing protein</fullName>
    </recommendedName>
</protein>
<feature type="transmembrane region" description="Helical" evidence="1">
    <location>
        <begin position="56"/>
        <end position="79"/>
    </location>
</feature>
<dbReference type="AlphaFoldDB" id="A0A1M4TR00"/>
<evidence type="ECO:0000256" key="1">
    <source>
        <dbReference type="SAM" id="Phobius"/>
    </source>
</evidence>
<proteinExistence type="predicted"/>
<evidence type="ECO:0000313" key="3">
    <source>
        <dbReference type="Proteomes" id="UP000184159"/>
    </source>
</evidence>
<evidence type="ECO:0000313" key="2">
    <source>
        <dbReference type="EMBL" id="SHE46826.1"/>
    </source>
</evidence>
<gene>
    <name evidence="2" type="ORF">SAMN02745781_00372</name>
</gene>
<dbReference type="GO" id="GO:0005886">
    <property type="term" value="C:plasma membrane"/>
    <property type="evidence" value="ECO:0007669"/>
    <property type="project" value="TreeGrafter"/>
</dbReference>